<dbReference type="GO" id="GO:0009636">
    <property type="term" value="P:response to toxic substance"/>
    <property type="evidence" value="ECO:0007669"/>
    <property type="project" value="TreeGrafter"/>
</dbReference>
<dbReference type="AlphaFoldDB" id="A0A2V3W8V6"/>
<feature type="transmembrane region" description="Helical" evidence="1">
    <location>
        <begin position="81"/>
        <end position="100"/>
    </location>
</feature>
<feature type="transmembrane region" description="Helical" evidence="1">
    <location>
        <begin position="139"/>
        <end position="162"/>
    </location>
</feature>
<evidence type="ECO:0000313" key="4">
    <source>
        <dbReference type="EMBL" id="PXW89594.1"/>
    </source>
</evidence>
<feature type="transmembrane region" description="Helical" evidence="1">
    <location>
        <begin position="233"/>
        <end position="255"/>
    </location>
</feature>
<feature type="domain" description="DUF1648" evidence="2">
    <location>
        <begin position="146"/>
        <end position="190"/>
    </location>
</feature>
<accession>A0A2V3W8V6</accession>
<feature type="transmembrane region" description="Helical" evidence="1">
    <location>
        <begin position="6"/>
        <end position="25"/>
    </location>
</feature>
<dbReference type="EMBL" id="QJJQ01000002">
    <property type="protein sequence ID" value="PXW89594.1"/>
    <property type="molecule type" value="Genomic_DNA"/>
</dbReference>
<sequence length="364" mass="41860">MNNHLMFLLFLYPTIILVLATIPYLTRKTENFGVSIPESMYGRDDFKAMRKKYSLLLTSIGLLTTVILFIIGLQVSEATAYIIYSVLIIVFIIGSFLLYLPFHFKMKQIKQAENWQAARTQSLIIDTKFHQEKLTHSNWWFTIPVLITLATITITFILYDVIPEQLPMHTDFSGKVTYSDKSIGTLLLIPGSQVFLVILFIFINVIIRMTKQQVSVENPDKSKRQGIIFRRRWSAYLVFTSTLTAILLLFTQLSFIYPSLDNYHEPVIFTITAIIMIVTLALAFTTGQGGSRVNINDQHDESVIDRDDDRFWKLGQFYVNRNDPSIFVEKRFGVGWTNNWAHPLSWVLVGALILVIVIPILLFS</sequence>
<dbReference type="Proteomes" id="UP000247978">
    <property type="component" value="Unassembled WGS sequence"/>
</dbReference>
<keyword evidence="1" id="KW-0812">Transmembrane</keyword>
<dbReference type="Pfam" id="PF07853">
    <property type="entry name" value="DUF1648"/>
    <property type="match status" value="1"/>
</dbReference>
<evidence type="ECO:0000259" key="2">
    <source>
        <dbReference type="Pfam" id="PF07853"/>
    </source>
</evidence>
<dbReference type="InterPro" id="IPR014574">
    <property type="entry name" value="UCP032908"/>
</dbReference>
<feature type="transmembrane region" description="Helical" evidence="1">
    <location>
        <begin position="53"/>
        <end position="75"/>
    </location>
</feature>
<dbReference type="InterPro" id="IPR012867">
    <property type="entry name" value="DUF1648"/>
</dbReference>
<keyword evidence="1" id="KW-1133">Transmembrane helix</keyword>
<feature type="transmembrane region" description="Helical" evidence="1">
    <location>
        <begin position="182"/>
        <end position="207"/>
    </location>
</feature>
<dbReference type="PIRSF" id="PIRSF032908">
    <property type="entry name" value="UCP032908"/>
    <property type="match status" value="1"/>
</dbReference>
<dbReference type="RefSeq" id="WP_110394300.1">
    <property type="nucleotide sequence ID" value="NZ_JADIJL010000001.1"/>
</dbReference>
<evidence type="ECO:0000259" key="3">
    <source>
        <dbReference type="Pfam" id="PF19124"/>
    </source>
</evidence>
<dbReference type="PANTHER" id="PTHR37810">
    <property type="entry name" value="IMMUNITY PROTEIN SDPI"/>
    <property type="match status" value="1"/>
</dbReference>
<evidence type="ECO:0000313" key="5">
    <source>
        <dbReference type="Proteomes" id="UP000247978"/>
    </source>
</evidence>
<keyword evidence="5" id="KW-1185">Reference proteome</keyword>
<protein>
    <submittedName>
        <fullName evidence="4">Putative membrane protein</fullName>
    </submittedName>
</protein>
<keyword evidence="1" id="KW-0472">Membrane</keyword>
<reference evidence="4 5" key="1">
    <citation type="submission" date="2018-05" db="EMBL/GenBank/DDBJ databases">
        <title>Genomic Encyclopedia of Type Strains, Phase IV (KMG-IV): sequencing the most valuable type-strain genomes for metagenomic binning, comparative biology and taxonomic classification.</title>
        <authorList>
            <person name="Goeker M."/>
        </authorList>
    </citation>
    <scope>NUCLEOTIDE SEQUENCE [LARGE SCALE GENOMIC DNA]</scope>
    <source>
        <strain evidence="4 5">DSM 28556</strain>
    </source>
</reference>
<comment type="caution">
    <text evidence="4">The sequence shown here is derived from an EMBL/GenBank/DDBJ whole genome shotgun (WGS) entry which is preliminary data.</text>
</comment>
<feature type="domain" description="DUF5808" evidence="3">
    <location>
        <begin position="321"/>
        <end position="346"/>
    </location>
</feature>
<dbReference type="PANTHER" id="PTHR37810:SF9">
    <property type="entry name" value="MEMBRANE PROTEIN"/>
    <property type="match status" value="1"/>
</dbReference>
<feature type="transmembrane region" description="Helical" evidence="1">
    <location>
        <begin position="340"/>
        <end position="363"/>
    </location>
</feature>
<name>A0A2V3W8V6_9BACI</name>
<feature type="transmembrane region" description="Helical" evidence="1">
    <location>
        <begin position="267"/>
        <end position="285"/>
    </location>
</feature>
<proteinExistence type="predicted"/>
<dbReference type="Pfam" id="PF19124">
    <property type="entry name" value="DUF5808"/>
    <property type="match status" value="1"/>
</dbReference>
<dbReference type="OrthoDB" id="157646at2"/>
<gene>
    <name evidence="4" type="ORF">DFR56_102372</name>
</gene>
<organism evidence="4 5">
    <name type="scientific">Pseudogracilibacillus auburnensis</name>
    <dbReference type="NCBI Taxonomy" id="1494959"/>
    <lineage>
        <taxon>Bacteria</taxon>
        <taxon>Bacillati</taxon>
        <taxon>Bacillota</taxon>
        <taxon>Bacilli</taxon>
        <taxon>Bacillales</taxon>
        <taxon>Bacillaceae</taxon>
        <taxon>Pseudogracilibacillus</taxon>
    </lineage>
</organism>
<evidence type="ECO:0000256" key="1">
    <source>
        <dbReference type="SAM" id="Phobius"/>
    </source>
</evidence>
<dbReference type="InterPro" id="IPR043831">
    <property type="entry name" value="DUF5808"/>
</dbReference>